<feature type="domain" description="BRK" evidence="5">
    <location>
        <begin position="3"/>
        <end position="25"/>
    </location>
</feature>
<sequence>MLQPDEAPKAEEVDAWLETHPGYEVNLGRWQF</sequence>
<comment type="subcellular location">
    <subcellularLocation>
        <location evidence="1">Nucleus</location>
    </subcellularLocation>
</comment>
<evidence type="ECO:0000313" key="7">
    <source>
        <dbReference type="Proteomes" id="UP000267096"/>
    </source>
</evidence>
<dbReference type="SUPFAM" id="SSF160481">
    <property type="entry name" value="BRK domain-like"/>
    <property type="match status" value="1"/>
</dbReference>
<accession>A0A0M3JKF3</accession>
<reference evidence="8" key="1">
    <citation type="submission" date="2017-02" db="UniProtKB">
        <authorList>
            <consortium name="WormBaseParasite"/>
        </authorList>
    </citation>
    <scope>IDENTIFICATION</scope>
</reference>
<dbReference type="EMBL" id="UYRR01020064">
    <property type="protein sequence ID" value="VDK30300.1"/>
    <property type="molecule type" value="Genomic_DNA"/>
</dbReference>
<gene>
    <name evidence="6" type="ORF">ASIM_LOCUS7893</name>
</gene>
<evidence type="ECO:0000256" key="3">
    <source>
        <dbReference type="ARBA" id="ARBA00023163"/>
    </source>
</evidence>
<dbReference type="AlphaFoldDB" id="A0A0M3JKF3"/>
<name>A0A0M3JKF3_ANISI</name>
<dbReference type="InterPro" id="IPR006576">
    <property type="entry name" value="BRK_domain"/>
</dbReference>
<dbReference type="Proteomes" id="UP000267096">
    <property type="component" value="Unassembled WGS sequence"/>
</dbReference>
<dbReference type="Pfam" id="PF07533">
    <property type="entry name" value="BRK"/>
    <property type="match status" value="1"/>
</dbReference>
<evidence type="ECO:0000256" key="4">
    <source>
        <dbReference type="ARBA" id="ARBA00023242"/>
    </source>
</evidence>
<keyword evidence="3" id="KW-0804">Transcription</keyword>
<organism evidence="8">
    <name type="scientific">Anisakis simplex</name>
    <name type="common">Herring worm</name>
    <dbReference type="NCBI Taxonomy" id="6269"/>
    <lineage>
        <taxon>Eukaryota</taxon>
        <taxon>Metazoa</taxon>
        <taxon>Ecdysozoa</taxon>
        <taxon>Nematoda</taxon>
        <taxon>Chromadorea</taxon>
        <taxon>Rhabditida</taxon>
        <taxon>Spirurina</taxon>
        <taxon>Ascaridomorpha</taxon>
        <taxon>Ascaridoidea</taxon>
        <taxon>Anisakidae</taxon>
        <taxon>Anisakis</taxon>
        <taxon>Anisakis simplex complex</taxon>
    </lineage>
</organism>
<proteinExistence type="predicted"/>
<keyword evidence="2" id="KW-0805">Transcription regulation</keyword>
<dbReference type="WBParaSite" id="ASIM_0000812601-mRNA-1">
    <property type="protein sequence ID" value="ASIM_0000812601-mRNA-1"/>
    <property type="gene ID" value="ASIM_0000812601"/>
</dbReference>
<evidence type="ECO:0000313" key="6">
    <source>
        <dbReference type="EMBL" id="VDK30300.1"/>
    </source>
</evidence>
<dbReference type="GO" id="GO:0005634">
    <property type="term" value="C:nucleus"/>
    <property type="evidence" value="ECO:0007669"/>
    <property type="project" value="UniProtKB-SubCell"/>
</dbReference>
<keyword evidence="4" id="KW-0539">Nucleus</keyword>
<protein>
    <submittedName>
        <fullName evidence="8">BRK domain-containing protein</fullName>
    </submittedName>
</protein>
<keyword evidence="7" id="KW-1185">Reference proteome</keyword>
<reference evidence="6 7" key="2">
    <citation type="submission" date="2018-11" db="EMBL/GenBank/DDBJ databases">
        <authorList>
            <consortium name="Pathogen Informatics"/>
        </authorList>
    </citation>
    <scope>NUCLEOTIDE SEQUENCE [LARGE SCALE GENOMIC DNA]</scope>
</reference>
<dbReference type="InterPro" id="IPR037259">
    <property type="entry name" value="BRK_sf"/>
</dbReference>
<dbReference type="OrthoDB" id="1884872at2759"/>
<evidence type="ECO:0000256" key="2">
    <source>
        <dbReference type="ARBA" id="ARBA00023015"/>
    </source>
</evidence>
<evidence type="ECO:0000259" key="5">
    <source>
        <dbReference type="Pfam" id="PF07533"/>
    </source>
</evidence>
<evidence type="ECO:0000313" key="8">
    <source>
        <dbReference type="WBParaSite" id="ASIM_0000812601-mRNA-1"/>
    </source>
</evidence>
<evidence type="ECO:0000256" key="1">
    <source>
        <dbReference type="ARBA" id="ARBA00004123"/>
    </source>
</evidence>
<dbReference type="Gene3D" id="3.40.5.120">
    <property type="match status" value="1"/>
</dbReference>